<evidence type="ECO:0000256" key="11">
    <source>
        <dbReference type="ARBA" id="ARBA00072696"/>
    </source>
</evidence>
<dbReference type="PANTHER" id="PTHR10827">
    <property type="entry name" value="RETICULOCALBIN"/>
    <property type="match status" value="1"/>
</dbReference>
<comment type="subunit">
    <text evidence="10">Interacts with PCSK6 (immature form including the propeptide); probably involved in the maturation and the secretion of PCSK6.</text>
</comment>
<dbReference type="PROSITE" id="PS00018">
    <property type="entry name" value="EF_HAND_1"/>
    <property type="match status" value="5"/>
</dbReference>
<evidence type="ECO:0000256" key="7">
    <source>
        <dbReference type="ARBA" id="ARBA00023180"/>
    </source>
</evidence>
<dbReference type="GO" id="GO:0005788">
    <property type="term" value="C:endoplasmic reticulum lumen"/>
    <property type="evidence" value="ECO:0007669"/>
    <property type="project" value="UniProtKB-SubCell"/>
</dbReference>
<dbReference type="AlphaFoldDB" id="A0A2R2MJ47"/>
<evidence type="ECO:0000256" key="10">
    <source>
        <dbReference type="ARBA" id="ARBA00063143"/>
    </source>
</evidence>
<keyword evidence="4" id="KW-0677">Repeat</keyword>
<sequence length="318" mass="36679">MAKSDISPSMCLSFLLLLMSDWGICREHTEHGGHLPRSNDDHYTEGIHNADFDHEAVIGRKNLEEEFDQLPPEEAKERLGKLVDKMDQDKDGFVTKEELILWIVNSFRTLDEEDAESKFLEHDSNEDKYVSWEEYIRGSYNYAPKEIEDLKKEPNEDNEHILESLQIDEIKFAAADQDKNNLLDENEYAAFLHPYDYKHMTDAEVAVTLLSLDKDKNGELSFQEFLGDEETSKESEIVEKDNFAELDKNKDGVLDNEELKAWVSPDNEEAAQREAEHLISESDVDKDGKVTKDEIVAQHELWVGSQATDYGEHLHEEL</sequence>
<keyword evidence="2" id="KW-0479">Metal-binding</keyword>
<dbReference type="KEGG" id="lak:106151548"/>
<keyword evidence="5" id="KW-0256">Endoplasmic reticulum</keyword>
<feature type="chain" id="PRO_5015174255" description="Reticulocalbin-3" evidence="13">
    <location>
        <begin position="26"/>
        <end position="318"/>
    </location>
</feature>
<dbReference type="PROSITE" id="PS50222">
    <property type="entry name" value="EF_HAND_2"/>
    <property type="match status" value="4"/>
</dbReference>
<dbReference type="Pfam" id="PF13499">
    <property type="entry name" value="EF-hand_7"/>
    <property type="match status" value="2"/>
</dbReference>
<feature type="domain" description="EF-hand" evidence="14">
    <location>
        <begin position="270"/>
        <end position="305"/>
    </location>
</feature>
<name>A0A2R2MJ47_LINAN</name>
<dbReference type="Proteomes" id="UP000085678">
    <property type="component" value="Unplaced"/>
</dbReference>
<evidence type="ECO:0000313" key="16">
    <source>
        <dbReference type="RefSeq" id="XP_023930230.1"/>
    </source>
</evidence>
<evidence type="ECO:0000256" key="12">
    <source>
        <dbReference type="SAM" id="MobiDB-lite"/>
    </source>
</evidence>
<evidence type="ECO:0000256" key="6">
    <source>
        <dbReference type="ARBA" id="ARBA00022837"/>
    </source>
</evidence>
<dbReference type="GeneID" id="106151548"/>
<evidence type="ECO:0000256" key="9">
    <source>
        <dbReference type="ARBA" id="ARBA00056975"/>
    </source>
</evidence>
<dbReference type="RefSeq" id="XP_023930230.1">
    <property type="nucleotide sequence ID" value="XM_024074462.1"/>
</dbReference>
<reference evidence="16" key="1">
    <citation type="submission" date="2025-08" db="UniProtKB">
        <authorList>
            <consortium name="RefSeq"/>
        </authorList>
    </citation>
    <scope>IDENTIFICATION</scope>
    <source>
        <tissue evidence="16">Gonads</tissue>
    </source>
</reference>
<dbReference type="GO" id="GO:0005509">
    <property type="term" value="F:calcium ion binding"/>
    <property type="evidence" value="ECO:0007669"/>
    <property type="project" value="InterPro"/>
</dbReference>
<dbReference type="FunCoup" id="A0A2R2MJ47">
    <property type="interactions" value="2272"/>
</dbReference>
<dbReference type="PANTHER" id="PTHR10827:SF95">
    <property type="entry name" value="LD34388P"/>
    <property type="match status" value="1"/>
</dbReference>
<proteinExistence type="predicted"/>
<dbReference type="InterPro" id="IPR002048">
    <property type="entry name" value="EF_hand_dom"/>
</dbReference>
<evidence type="ECO:0000259" key="14">
    <source>
        <dbReference type="PROSITE" id="PS50222"/>
    </source>
</evidence>
<dbReference type="InterPro" id="IPR018247">
    <property type="entry name" value="EF_Hand_1_Ca_BS"/>
</dbReference>
<dbReference type="FunFam" id="1.10.238.10:FF:000104">
    <property type="entry name" value="calumenin isoform X1"/>
    <property type="match status" value="1"/>
</dbReference>
<feature type="signal peptide" evidence="13">
    <location>
        <begin position="1"/>
        <end position="25"/>
    </location>
</feature>
<evidence type="ECO:0000256" key="13">
    <source>
        <dbReference type="SAM" id="SignalP"/>
    </source>
</evidence>
<dbReference type="InterPro" id="IPR011992">
    <property type="entry name" value="EF-hand-dom_pair"/>
</dbReference>
<gene>
    <name evidence="16" type="primary">LOC106151548</name>
</gene>
<dbReference type="Pfam" id="PF13202">
    <property type="entry name" value="EF-hand_5"/>
    <property type="match status" value="1"/>
</dbReference>
<keyword evidence="6" id="KW-0106">Calcium</keyword>
<evidence type="ECO:0000256" key="8">
    <source>
        <dbReference type="ARBA" id="ARBA00023186"/>
    </source>
</evidence>
<comment type="function">
    <text evidence="9">Probable molecular chaperone assisting protein biosynthesis and transport in the endoplasmic reticulum. Required for the proper biosynthesis and transport of pulmonary surfactant-associated protein A/SP-A, pulmonary surfactant-associated protein D/SP-D and the lipid transporter ABCA3. By regulating both the proper expression and the degradation through the endoplasmic reticulum-associated protein degradation pathway of these proteins plays a crucial role in pulmonary surfactant homeostasis. Has an anti-fibrotic activity by negatively regulating the secretion of type I and type III collagens. This calcium-binding protein also transiently associates with immature PCSK6 and regulates its secretion.</text>
</comment>
<dbReference type="SMART" id="SM00054">
    <property type="entry name" value="EFh"/>
    <property type="match status" value="5"/>
</dbReference>
<comment type="subcellular location">
    <subcellularLocation>
        <location evidence="1">Endoplasmic reticulum lumen</location>
    </subcellularLocation>
</comment>
<feature type="domain" description="EF-hand" evidence="14">
    <location>
        <begin position="74"/>
        <end position="109"/>
    </location>
</feature>
<evidence type="ECO:0000256" key="1">
    <source>
        <dbReference type="ARBA" id="ARBA00004319"/>
    </source>
</evidence>
<feature type="compositionally biased region" description="Basic and acidic residues" evidence="12">
    <location>
        <begin position="270"/>
        <end position="286"/>
    </location>
</feature>
<feature type="domain" description="EF-hand" evidence="14">
    <location>
        <begin position="163"/>
        <end position="198"/>
    </location>
</feature>
<feature type="region of interest" description="Disordered" evidence="12">
    <location>
        <begin position="266"/>
        <end position="286"/>
    </location>
</feature>
<accession>A0A2R2MJ47</accession>
<organism evidence="15 16">
    <name type="scientific">Lingula anatina</name>
    <name type="common">Brachiopod</name>
    <name type="synonym">Lingula unguis</name>
    <dbReference type="NCBI Taxonomy" id="7574"/>
    <lineage>
        <taxon>Eukaryota</taxon>
        <taxon>Metazoa</taxon>
        <taxon>Spiralia</taxon>
        <taxon>Lophotrochozoa</taxon>
        <taxon>Brachiopoda</taxon>
        <taxon>Linguliformea</taxon>
        <taxon>Lingulata</taxon>
        <taxon>Lingulida</taxon>
        <taxon>Linguloidea</taxon>
        <taxon>Lingulidae</taxon>
        <taxon>Lingula</taxon>
    </lineage>
</organism>
<evidence type="ECO:0000256" key="2">
    <source>
        <dbReference type="ARBA" id="ARBA00022723"/>
    </source>
</evidence>
<dbReference type="SUPFAM" id="SSF47473">
    <property type="entry name" value="EF-hand"/>
    <property type="match status" value="2"/>
</dbReference>
<keyword evidence="15" id="KW-1185">Reference proteome</keyword>
<dbReference type="OrthoDB" id="6223661at2759"/>
<dbReference type="GO" id="GO:0015031">
    <property type="term" value="P:protein transport"/>
    <property type="evidence" value="ECO:0007669"/>
    <property type="project" value="UniProtKB-ARBA"/>
</dbReference>
<dbReference type="STRING" id="7574.A0A2R2MJ47"/>
<keyword evidence="3 13" id="KW-0732">Signal</keyword>
<evidence type="ECO:0000256" key="4">
    <source>
        <dbReference type="ARBA" id="ARBA00022737"/>
    </source>
</evidence>
<dbReference type="Gene3D" id="1.10.238.10">
    <property type="entry name" value="EF-hand"/>
    <property type="match status" value="3"/>
</dbReference>
<feature type="domain" description="EF-hand" evidence="14">
    <location>
        <begin position="234"/>
        <end position="269"/>
    </location>
</feature>
<protein>
    <recommendedName>
        <fullName evidence="11">Reticulocalbin-3</fullName>
    </recommendedName>
</protein>
<keyword evidence="8" id="KW-0143">Chaperone</keyword>
<evidence type="ECO:0000256" key="3">
    <source>
        <dbReference type="ARBA" id="ARBA00022729"/>
    </source>
</evidence>
<evidence type="ECO:0000313" key="15">
    <source>
        <dbReference type="Proteomes" id="UP000085678"/>
    </source>
</evidence>
<dbReference type="InParanoid" id="A0A2R2MJ47"/>
<evidence type="ECO:0000256" key="5">
    <source>
        <dbReference type="ARBA" id="ARBA00022824"/>
    </source>
</evidence>
<keyword evidence="7" id="KW-0325">Glycoprotein</keyword>